<dbReference type="AlphaFoldDB" id="A0A0G4P351"/>
<reference evidence="1 2" key="1">
    <citation type="journal article" date="2014" name="Nat. Commun.">
        <title>Multiple recent horizontal transfers of a large genomic region in cheese making fungi.</title>
        <authorList>
            <person name="Cheeseman K."/>
            <person name="Ropars J."/>
            <person name="Renault P."/>
            <person name="Dupont J."/>
            <person name="Gouzy J."/>
            <person name="Branca A."/>
            <person name="Abraham A.L."/>
            <person name="Ceppi M."/>
            <person name="Conseiller E."/>
            <person name="Debuchy R."/>
            <person name="Malagnac F."/>
            <person name="Goarin A."/>
            <person name="Silar P."/>
            <person name="Lacoste S."/>
            <person name="Sallet E."/>
            <person name="Bensimon A."/>
            <person name="Giraud T."/>
            <person name="Brygoo Y."/>
        </authorList>
    </citation>
    <scope>NUCLEOTIDE SEQUENCE [LARGE SCALE GENOMIC DNA]</scope>
    <source>
        <strain evidence="2">FM 013</strain>
    </source>
</reference>
<name>A0A0G4P351_PENC3</name>
<accession>A0A0G4P351</accession>
<protein>
    <submittedName>
        <fullName evidence="1">Str. FM013</fullName>
    </submittedName>
</protein>
<dbReference type="EMBL" id="HG793137">
    <property type="protein sequence ID" value="CRL20742.1"/>
    <property type="molecule type" value="Genomic_DNA"/>
</dbReference>
<dbReference type="Proteomes" id="UP000053732">
    <property type="component" value="Unassembled WGS sequence"/>
</dbReference>
<evidence type="ECO:0000313" key="1">
    <source>
        <dbReference type="EMBL" id="CRL20742.1"/>
    </source>
</evidence>
<evidence type="ECO:0000313" key="2">
    <source>
        <dbReference type="Proteomes" id="UP000053732"/>
    </source>
</evidence>
<keyword evidence="2" id="KW-1185">Reference proteome</keyword>
<organism evidence="1 2">
    <name type="scientific">Penicillium camemberti (strain FM 013)</name>
    <dbReference type="NCBI Taxonomy" id="1429867"/>
    <lineage>
        <taxon>Eukaryota</taxon>
        <taxon>Fungi</taxon>
        <taxon>Dikarya</taxon>
        <taxon>Ascomycota</taxon>
        <taxon>Pezizomycotina</taxon>
        <taxon>Eurotiomycetes</taxon>
        <taxon>Eurotiomycetidae</taxon>
        <taxon>Eurotiales</taxon>
        <taxon>Aspergillaceae</taxon>
        <taxon>Penicillium</taxon>
    </lineage>
</organism>
<gene>
    <name evidence="1" type="ORF">PCAMFM013_S004g000683</name>
</gene>
<sequence length="66" mass="7158">MTQEKKTTRSEKPVLLAVSTLNIDPVVLPQINPSKPDGISGTIARKCEECPILLSLPLGTCPTEER</sequence>
<proteinExistence type="predicted"/>